<evidence type="ECO:0000313" key="4">
    <source>
        <dbReference type="Proteomes" id="UP000481947"/>
    </source>
</evidence>
<sequence>MSQSPTPPSTPSPAPTRRPALARALLRPAVGLARLFSTTLALLAALLLSAWLWSGHARSLPLTLDWLQGWLGDPASEGPLLVRDASGSLREGGRIGYLRWRRNGLEIELEDLQLRWPASLWPDLLLRRELRLDPIDPLQLARLRLRDDSPPSADRQPPTDLLLPWLESVQLPLRVEAIVIEGSPQLALGPLQAEYHYRRGPEGDLRHELQLQQLHWAQGQYQLQARLQASAPMQLDAQLQGLAQASLPGGRRQSLSAQASLSGQLAGQEASLALEASVNPTASAQTRAGAGAGAGAGATLKASATIAPWATLPLPTADIELHEIDLAAFWPQAPRTRLQGRWQASSQSAGPDATAQDARWELAGELRNSAAGPWQRGALPLEQLRAALACKPWRPGSATTADCRPPAAGAASASSCARPNSSWPMPAPRPAASWTWAISSSAANWPWPCPAPMPTRRRVRLAANCNWH</sequence>
<feature type="region of interest" description="Disordered" evidence="1">
    <location>
        <begin position="398"/>
        <end position="427"/>
    </location>
</feature>
<proteinExistence type="predicted"/>
<comment type="caution">
    <text evidence="3">The sequence shown here is derived from an EMBL/GenBank/DDBJ whole genome shotgun (WGS) entry which is preliminary data.</text>
</comment>
<protein>
    <recommendedName>
        <fullName evidence="5">DUF490 domain-containing protein</fullName>
    </recommendedName>
</protein>
<feature type="compositionally biased region" description="Low complexity" evidence="1">
    <location>
        <begin position="401"/>
        <end position="419"/>
    </location>
</feature>
<organism evidence="3 4">
    <name type="scientific">Malikia spinosa</name>
    <dbReference type="NCBI Taxonomy" id="86180"/>
    <lineage>
        <taxon>Bacteria</taxon>
        <taxon>Pseudomonadati</taxon>
        <taxon>Pseudomonadota</taxon>
        <taxon>Betaproteobacteria</taxon>
        <taxon>Burkholderiales</taxon>
        <taxon>Comamonadaceae</taxon>
        <taxon>Malikia</taxon>
    </lineage>
</organism>
<keyword evidence="2" id="KW-0472">Membrane</keyword>
<accession>A0A7C9NC73</accession>
<dbReference type="AlphaFoldDB" id="A0A7C9NC73"/>
<evidence type="ECO:0000313" key="3">
    <source>
        <dbReference type="EMBL" id="MYZ53305.1"/>
    </source>
</evidence>
<feature type="transmembrane region" description="Helical" evidence="2">
    <location>
        <begin position="32"/>
        <end position="53"/>
    </location>
</feature>
<evidence type="ECO:0008006" key="5">
    <source>
        <dbReference type="Google" id="ProtNLM"/>
    </source>
</evidence>
<name>A0A7C9NC73_9BURK</name>
<keyword evidence="2" id="KW-0812">Transmembrane</keyword>
<dbReference type="Proteomes" id="UP000481947">
    <property type="component" value="Unassembled WGS sequence"/>
</dbReference>
<keyword evidence="2" id="KW-1133">Transmembrane helix</keyword>
<evidence type="ECO:0000256" key="2">
    <source>
        <dbReference type="SAM" id="Phobius"/>
    </source>
</evidence>
<dbReference type="EMBL" id="VYSB01000017">
    <property type="protein sequence ID" value="MYZ53305.1"/>
    <property type="molecule type" value="Genomic_DNA"/>
</dbReference>
<evidence type="ECO:0000256" key="1">
    <source>
        <dbReference type="SAM" id="MobiDB-lite"/>
    </source>
</evidence>
<reference evidence="3 4" key="1">
    <citation type="submission" date="2019-09" db="EMBL/GenBank/DDBJ databases">
        <title>Identification of Malikia spinosa a prominent benzene-, toluene-, and ethylbenzene-degrading bacterium: enrichment, isolation and whole genome sequencing.</title>
        <authorList>
            <person name="Tancsics A."/>
            <person name="Revesz F."/>
            <person name="Kriszt B."/>
        </authorList>
    </citation>
    <scope>NUCLEOTIDE SEQUENCE [LARGE SCALE GENOMIC DNA]</scope>
    <source>
        <strain evidence="3 4">AB6</strain>
    </source>
</reference>
<dbReference type="RefSeq" id="WP_161125948.1">
    <property type="nucleotide sequence ID" value="NZ_VYSB01000017.1"/>
</dbReference>
<gene>
    <name evidence="3" type="ORF">F5985_14495</name>
</gene>